<accession>A0ABS1C4Z9</accession>
<evidence type="ECO:0000313" key="3">
    <source>
        <dbReference type="Proteomes" id="UP000644147"/>
    </source>
</evidence>
<keyword evidence="1" id="KW-1133">Transmembrane helix</keyword>
<feature type="transmembrane region" description="Helical" evidence="1">
    <location>
        <begin position="99"/>
        <end position="119"/>
    </location>
</feature>
<dbReference type="EMBL" id="JAEHFX010000009">
    <property type="protein sequence ID" value="MBK0404393.1"/>
    <property type="molecule type" value="Genomic_DNA"/>
</dbReference>
<comment type="caution">
    <text evidence="2">The sequence shown here is derived from an EMBL/GenBank/DDBJ whole genome shotgun (WGS) entry which is preliminary data.</text>
</comment>
<keyword evidence="1" id="KW-0472">Membrane</keyword>
<gene>
    <name evidence="2" type="ORF">I5M27_15450</name>
</gene>
<keyword evidence="1" id="KW-0812">Transmembrane</keyword>
<proteinExistence type="predicted"/>
<feature type="transmembrane region" description="Helical" evidence="1">
    <location>
        <begin position="66"/>
        <end position="87"/>
    </location>
</feature>
<sequence length="135" mass="15432">MALGLVGFILFLSILITYGHCLYILLQKKVELNYSLFVINGFLVITSFIVMSVLAGTNKVSLTGVYALPGFYLIYAFYYTIAFPAKVLKTIELNREAKFGEYIGLFFMIIFWPICIWFLQPRVNRVANLNSFLDS</sequence>
<dbReference type="RefSeq" id="WP_200507235.1">
    <property type="nucleotide sequence ID" value="NZ_JAEHFX010000009.1"/>
</dbReference>
<keyword evidence="3" id="KW-1185">Reference proteome</keyword>
<protein>
    <submittedName>
        <fullName evidence="2">Uncharacterized protein</fullName>
    </submittedName>
</protein>
<feature type="transmembrane region" description="Helical" evidence="1">
    <location>
        <begin position="6"/>
        <end position="26"/>
    </location>
</feature>
<dbReference type="Proteomes" id="UP000644147">
    <property type="component" value="Unassembled WGS sequence"/>
</dbReference>
<reference evidence="2 3" key="1">
    <citation type="submission" date="2020-12" db="EMBL/GenBank/DDBJ databases">
        <title>Bacterial novel species Adhaeribacter sp. BT258 isolated from soil.</title>
        <authorList>
            <person name="Jung H.-Y."/>
        </authorList>
    </citation>
    <scope>NUCLEOTIDE SEQUENCE [LARGE SCALE GENOMIC DNA]</scope>
    <source>
        <strain evidence="2 3">BT258</strain>
    </source>
</reference>
<feature type="transmembrane region" description="Helical" evidence="1">
    <location>
        <begin position="33"/>
        <end position="54"/>
    </location>
</feature>
<name>A0ABS1C4Z9_9BACT</name>
<organism evidence="2 3">
    <name type="scientific">Adhaeribacter terrigena</name>
    <dbReference type="NCBI Taxonomy" id="2793070"/>
    <lineage>
        <taxon>Bacteria</taxon>
        <taxon>Pseudomonadati</taxon>
        <taxon>Bacteroidota</taxon>
        <taxon>Cytophagia</taxon>
        <taxon>Cytophagales</taxon>
        <taxon>Hymenobacteraceae</taxon>
        <taxon>Adhaeribacter</taxon>
    </lineage>
</organism>
<evidence type="ECO:0000256" key="1">
    <source>
        <dbReference type="SAM" id="Phobius"/>
    </source>
</evidence>
<evidence type="ECO:0000313" key="2">
    <source>
        <dbReference type="EMBL" id="MBK0404393.1"/>
    </source>
</evidence>